<evidence type="ECO:0000313" key="2">
    <source>
        <dbReference type="EMBL" id="KAK3369568.1"/>
    </source>
</evidence>
<protein>
    <submittedName>
        <fullName evidence="2">Uncharacterized protein</fullName>
    </submittedName>
</protein>
<organism evidence="2 3">
    <name type="scientific">Lasiosphaeria ovina</name>
    <dbReference type="NCBI Taxonomy" id="92902"/>
    <lineage>
        <taxon>Eukaryota</taxon>
        <taxon>Fungi</taxon>
        <taxon>Dikarya</taxon>
        <taxon>Ascomycota</taxon>
        <taxon>Pezizomycotina</taxon>
        <taxon>Sordariomycetes</taxon>
        <taxon>Sordariomycetidae</taxon>
        <taxon>Sordariales</taxon>
        <taxon>Lasiosphaeriaceae</taxon>
        <taxon>Lasiosphaeria</taxon>
    </lineage>
</organism>
<reference evidence="2" key="2">
    <citation type="submission" date="2023-06" db="EMBL/GenBank/DDBJ databases">
        <authorList>
            <consortium name="Lawrence Berkeley National Laboratory"/>
            <person name="Haridas S."/>
            <person name="Hensen N."/>
            <person name="Bonometti L."/>
            <person name="Westerberg I."/>
            <person name="Brannstrom I.O."/>
            <person name="Guillou S."/>
            <person name="Cros-Aarteil S."/>
            <person name="Calhoun S."/>
            <person name="Kuo A."/>
            <person name="Mondo S."/>
            <person name="Pangilinan J."/>
            <person name="Riley R."/>
            <person name="Labutti K."/>
            <person name="Andreopoulos B."/>
            <person name="Lipzen A."/>
            <person name="Chen C."/>
            <person name="Yanf M."/>
            <person name="Daum C."/>
            <person name="Ng V."/>
            <person name="Clum A."/>
            <person name="Steindorff A."/>
            <person name="Ohm R."/>
            <person name="Martin F."/>
            <person name="Silar P."/>
            <person name="Natvig D."/>
            <person name="Lalanne C."/>
            <person name="Gautier V."/>
            <person name="Ament-Velasquez S.L."/>
            <person name="Kruys A."/>
            <person name="Hutchinson M.I."/>
            <person name="Powell A.J."/>
            <person name="Barry K."/>
            <person name="Miller A.N."/>
            <person name="Grigoriev I.V."/>
            <person name="Debuchy R."/>
            <person name="Gladieux P."/>
            <person name="Thoren M.H."/>
            <person name="Johannesson H."/>
        </authorList>
    </citation>
    <scope>NUCLEOTIDE SEQUENCE</scope>
    <source>
        <strain evidence="2">CBS 958.72</strain>
    </source>
</reference>
<sequence length="427" mass="47768">MAPLYNARTLQDIRVLAKQHGLDKIHVVQDLARADLESPASKWNIRHLIAYRLLVRPESKFLPVFDALHRDDCPVCHDDGQDARPRRQEVDGGRVKSLLDGAPKDLCQQTEGALLRLPEGFFWAALASAARREAVEPVRQHPQRERITMQRQGYLHSAVAIPGSSSPVLSSSSEFSNETGEVSEDEHEARRGKPEEITVHLVISFLQVALGLCLVQHPPGSAIKTEVRPRVGRLRSVVDISRHAVAAEDDGGIYRMRRGAAGKGWEMDHPYLAGIEAKRAFNRLDFDGRMTSYIPVISNENLAQYLGEAIIMYKANYDFLANGLPSSVFLIAATNTFIRFLHFTFGRDYLEYLDAEGVDEQKALAQEPEKDTYISMYSTKWLNLQSRDARQDALCHVMALVACYAESDDGSSYQGSEMDVGDDEPND</sequence>
<name>A0AAE0N486_9PEZI</name>
<feature type="region of interest" description="Disordered" evidence="1">
    <location>
        <begin position="408"/>
        <end position="427"/>
    </location>
</feature>
<feature type="compositionally biased region" description="Low complexity" evidence="1">
    <location>
        <begin position="164"/>
        <end position="176"/>
    </location>
</feature>
<comment type="caution">
    <text evidence="2">The sequence shown here is derived from an EMBL/GenBank/DDBJ whole genome shotgun (WGS) entry which is preliminary data.</text>
</comment>
<dbReference type="AlphaFoldDB" id="A0AAE0N486"/>
<dbReference type="Proteomes" id="UP001287356">
    <property type="component" value="Unassembled WGS sequence"/>
</dbReference>
<dbReference type="EMBL" id="JAULSN010000006">
    <property type="protein sequence ID" value="KAK3369568.1"/>
    <property type="molecule type" value="Genomic_DNA"/>
</dbReference>
<evidence type="ECO:0000256" key="1">
    <source>
        <dbReference type="SAM" id="MobiDB-lite"/>
    </source>
</evidence>
<feature type="region of interest" description="Disordered" evidence="1">
    <location>
        <begin position="161"/>
        <end position="191"/>
    </location>
</feature>
<gene>
    <name evidence="2" type="ORF">B0T24DRAFT_557611</name>
</gene>
<evidence type="ECO:0000313" key="3">
    <source>
        <dbReference type="Proteomes" id="UP001287356"/>
    </source>
</evidence>
<reference evidence="2" key="1">
    <citation type="journal article" date="2023" name="Mol. Phylogenet. Evol.">
        <title>Genome-scale phylogeny and comparative genomics of the fungal order Sordariales.</title>
        <authorList>
            <person name="Hensen N."/>
            <person name="Bonometti L."/>
            <person name="Westerberg I."/>
            <person name="Brannstrom I.O."/>
            <person name="Guillou S."/>
            <person name="Cros-Aarteil S."/>
            <person name="Calhoun S."/>
            <person name="Haridas S."/>
            <person name="Kuo A."/>
            <person name="Mondo S."/>
            <person name="Pangilinan J."/>
            <person name="Riley R."/>
            <person name="LaButti K."/>
            <person name="Andreopoulos B."/>
            <person name="Lipzen A."/>
            <person name="Chen C."/>
            <person name="Yan M."/>
            <person name="Daum C."/>
            <person name="Ng V."/>
            <person name="Clum A."/>
            <person name="Steindorff A."/>
            <person name="Ohm R.A."/>
            <person name="Martin F."/>
            <person name="Silar P."/>
            <person name="Natvig D.O."/>
            <person name="Lalanne C."/>
            <person name="Gautier V."/>
            <person name="Ament-Velasquez S.L."/>
            <person name="Kruys A."/>
            <person name="Hutchinson M.I."/>
            <person name="Powell A.J."/>
            <person name="Barry K."/>
            <person name="Miller A.N."/>
            <person name="Grigoriev I.V."/>
            <person name="Debuchy R."/>
            <person name="Gladieux P."/>
            <person name="Hiltunen Thoren M."/>
            <person name="Johannesson H."/>
        </authorList>
    </citation>
    <scope>NUCLEOTIDE SEQUENCE</scope>
    <source>
        <strain evidence="2">CBS 958.72</strain>
    </source>
</reference>
<proteinExistence type="predicted"/>
<accession>A0AAE0N486</accession>
<keyword evidence="3" id="KW-1185">Reference proteome</keyword>